<accession>A0A3M6EIC4</accession>
<feature type="transmembrane region" description="Helical" evidence="5">
    <location>
        <begin position="99"/>
        <end position="118"/>
    </location>
</feature>
<feature type="transmembrane region" description="Helical" evidence="5">
    <location>
        <begin position="157"/>
        <end position="177"/>
    </location>
</feature>
<dbReference type="GO" id="GO:0005886">
    <property type="term" value="C:plasma membrane"/>
    <property type="evidence" value="ECO:0007669"/>
    <property type="project" value="TreeGrafter"/>
</dbReference>
<keyword evidence="2 5" id="KW-0812">Transmembrane</keyword>
<feature type="transmembrane region" description="Helical" evidence="5">
    <location>
        <begin position="124"/>
        <end position="145"/>
    </location>
</feature>
<evidence type="ECO:0000313" key="7">
    <source>
        <dbReference type="Proteomes" id="UP000269872"/>
    </source>
</evidence>
<dbReference type="GO" id="GO:0046583">
    <property type="term" value="F:monoatomic cation efflux transmembrane transporter activity"/>
    <property type="evidence" value="ECO:0007669"/>
    <property type="project" value="TreeGrafter"/>
</dbReference>
<feature type="transmembrane region" description="Helical" evidence="5">
    <location>
        <begin position="242"/>
        <end position="261"/>
    </location>
</feature>
<comment type="subcellular location">
    <subcellularLocation>
        <location evidence="1">Membrane</location>
        <topology evidence="1">Multi-pass membrane protein</topology>
    </subcellularLocation>
</comment>
<proteinExistence type="predicted"/>
<feature type="transmembrane region" description="Helical" evidence="5">
    <location>
        <begin position="183"/>
        <end position="205"/>
    </location>
</feature>
<evidence type="ECO:0000256" key="3">
    <source>
        <dbReference type="ARBA" id="ARBA00022989"/>
    </source>
</evidence>
<dbReference type="EMBL" id="RBUY01000232">
    <property type="protein sequence ID" value="RMV67983.1"/>
    <property type="molecule type" value="Genomic_DNA"/>
</dbReference>
<dbReference type="Gene3D" id="1.50.10.150">
    <property type="entry name" value="Voltage-dependent anion channel"/>
    <property type="match status" value="1"/>
</dbReference>
<organism evidence="6 7">
    <name type="scientific">Pseudomonas caricapapayae</name>
    <dbReference type="NCBI Taxonomy" id="46678"/>
    <lineage>
        <taxon>Bacteria</taxon>
        <taxon>Pseudomonadati</taxon>
        <taxon>Pseudomonadota</taxon>
        <taxon>Gammaproteobacteria</taxon>
        <taxon>Pseudomonadales</taxon>
        <taxon>Pseudomonadaceae</taxon>
        <taxon>Pseudomonas</taxon>
    </lineage>
</organism>
<comment type="caution">
    <text evidence="6">The sequence shown here is derived from an EMBL/GenBank/DDBJ whole genome shotgun (WGS) entry which is preliminary data.</text>
</comment>
<gene>
    <name evidence="6" type="ORF">ALP05_02976</name>
</gene>
<dbReference type="InterPro" id="IPR038665">
    <property type="entry name" value="Voltage-dep_anion_channel_sf"/>
</dbReference>
<dbReference type="InterPro" id="IPR004695">
    <property type="entry name" value="SLAC1/Mae1/Ssu1/TehA"/>
</dbReference>
<sequence length="340" mass="37042">MCGQSASAFGNGTEVFELPFLKVRNIGFDYFSSVMGLAGRGLVWRSAAQYLDGPLPVGEGILGLALLVFIALISIQIVRAIFTPWELAAEWNDLARRNFFCTATIASALLSLGLLTYNRYAAEALWGLGVSAQLIFLVFMIRHWFIEKVDHSELSPAWLIPMVGNASPSFAGVSLGYGPVCKVLLATSIFCWAAFMPLILYRIIFVNPKIPDRSMPGLAILVSAPAVLSVSIYSFTQSANDVVQILSWTSLFFAVVILSLGKRLIAAPFSRSWWAFTFPSTALASSLIRVYDSIPNQFNHYLAVIALYSCSVIAVYVASAALLVGLNSIRSQACLAKEKL</sequence>
<feature type="transmembrane region" description="Helical" evidence="5">
    <location>
        <begin position="217"/>
        <end position="236"/>
    </location>
</feature>
<evidence type="ECO:0000256" key="5">
    <source>
        <dbReference type="SAM" id="Phobius"/>
    </source>
</evidence>
<dbReference type="PANTHER" id="PTHR37955">
    <property type="entry name" value="TELLURITE RESISTANCE PROTEIN TEHA"/>
    <property type="match status" value="1"/>
</dbReference>
<evidence type="ECO:0000256" key="4">
    <source>
        <dbReference type="ARBA" id="ARBA00023136"/>
    </source>
</evidence>
<protein>
    <recommendedName>
        <fullName evidence="8">C4-dicarboxylate transporter/malic acid transport protein</fullName>
    </recommendedName>
</protein>
<dbReference type="PANTHER" id="PTHR37955:SF1">
    <property type="entry name" value="DEP DOMAIN-CONTAINING PROTEIN"/>
    <property type="match status" value="1"/>
</dbReference>
<dbReference type="AlphaFoldDB" id="A0A3M6EIC4"/>
<dbReference type="Pfam" id="PF03595">
    <property type="entry name" value="SLAC1"/>
    <property type="match status" value="1"/>
</dbReference>
<evidence type="ECO:0000313" key="6">
    <source>
        <dbReference type="EMBL" id="RMV67983.1"/>
    </source>
</evidence>
<feature type="transmembrane region" description="Helical" evidence="5">
    <location>
        <begin position="60"/>
        <end position="78"/>
    </location>
</feature>
<name>A0A3M6EIC4_9PSED</name>
<reference evidence="6 7" key="1">
    <citation type="submission" date="2018-08" db="EMBL/GenBank/DDBJ databases">
        <title>Recombination of ecologically and evolutionarily significant loci maintains genetic cohesion in the Pseudomonas syringae species complex.</title>
        <authorList>
            <person name="Dillon M."/>
            <person name="Thakur S."/>
            <person name="Almeida R.N.D."/>
            <person name="Weir B.S."/>
            <person name="Guttman D.S."/>
        </authorList>
    </citation>
    <scope>NUCLEOTIDE SEQUENCE [LARGE SCALE GENOMIC DNA]</scope>
    <source>
        <strain evidence="6 7">ICMP 7496</strain>
    </source>
</reference>
<evidence type="ECO:0008006" key="8">
    <source>
        <dbReference type="Google" id="ProtNLM"/>
    </source>
</evidence>
<evidence type="ECO:0000256" key="2">
    <source>
        <dbReference type="ARBA" id="ARBA00022692"/>
    </source>
</evidence>
<evidence type="ECO:0000256" key="1">
    <source>
        <dbReference type="ARBA" id="ARBA00004141"/>
    </source>
</evidence>
<dbReference type="Proteomes" id="UP000269872">
    <property type="component" value="Unassembled WGS sequence"/>
</dbReference>
<keyword evidence="4 5" id="KW-0472">Membrane</keyword>
<keyword evidence="3 5" id="KW-1133">Transmembrane helix</keyword>
<dbReference type="InterPro" id="IPR052951">
    <property type="entry name" value="Tellurite_res_ion_channel"/>
</dbReference>
<feature type="transmembrane region" description="Helical" evidence="5">
    <location>
        <begin position="303"/>
        <end position="329"/>
    </location>
</feature>